<organism evidence="3 4">
    <name type="scientific">Hibiscus syriacus</name>
    <name type="common">Rose of Sharon</name>
    <dbReference type="NCBI Taxonomy" id="106335"/>
    <lineage>
        <taxon>Eukaryota</taxon>
        <taxon>Viridiplantae</taxon>
        <taxon>Streptophyta</taxon>
        <taxon>Embryophyta</taxon>
        <taxon>Tracheophyta</taxon>
        <taxon>Spermatophyta</taxon>
        <taxon>Magnoliopsida</taxon>
        <taxon>eudicotyledons</taxon>
        <taxon>Gunneridae</taxon>
        <taxon>Pentapetalae</taxon>
        <taxon>rosids</taxon>
        <taxon>malvids</taxon>
        <taxon>Malvales</taxon>
        <taxon>Malvaceae</taxon>
        <taxon>Malvoideae</taxon>
        <taxon>Hibiscus</taxon>
    </lineage>
</organism>
<keyword evidence="4" id="KW-1185">Reference proteome</keyword>
<dbReference type="GO" id="GO:0007143">
    <property type="term" value="P:female meiotic nuclear division"/>
    <property type="evidence" value="ECO:0007669"/>
    <property type="project" value="InterPro"/>
</dbReference>
<dbReference type="InterPro" id="IPR039933">
    <property type="entry name" value="XRI1"/>
</dbReference>
<name>A0A6A2X725_HIBSY</name>
<comment type="caution">
    <text evidence="3">The sequence shown here is derived from an EMBL/GenBank/DDBJ whole genome shotgun (WGS) entry which is preliminary data.</text>
</comment>
<sequence length="278" mass="31246">MGRIMVFKTTLILVYYFIRCCEEDLSCMFDEKTPVKECGDLSYYFTHNDDVRKEPEDERESSSQVRKKRRMLQFDTYDVESSLFCEETPSTFLKSSESDDLTEEVFPDAFQWSAGFTEDASASSYEGLDQLCEGWLADYFNDADMFLSSDDMNLTAASDVHNDISELSDARPEPGPDAVQKQATQTTQNVVFKSRKSLNCPPSKLPSSIAYPFAFIKPSGFHGDVTLQDINQRIQTPSKAKKSNADFPTSAFSGKLVVGKTKIRTEGGKGSITIMRTK</sequence>
<feature type="chain" id="PRO_5025569926" evidence="2">
    <location>
        <begin position="21"/>
        <end position="278"/>
    </location>
</feature>
<evidence type="ECO:0000256" key="1">
    <source>
        <dbReference type="SAM" id="MobiDB-lite"/>
    </source>
</evidence>
<gene>
    <name evidence="3" type="ORF">F3Y22_tig00112738pilonHSYRG00626</name>
</gene>
<dbReference type="AlphaFoldDB" id="A0A6A2X725"/>
<dbReference type="PANTHER" id="PTHR33385:SF4">
    <property type="entry name" value="PROTEIN XRI1"/>
    <property type="match status" value="1"/>
</dbReference>
<reference evidence="3" key="1">
    <citation type="submission" date="2019-09" db="EMBL/GenBank/DDBJ databases">
        <title>Draft genome information of white flower Hibiscus syriacus.</title>
        <authorList>
            <person name="Kim Y.-M."/>
        </authorList>
    </citation>
    <scope>NUCLEOTIDE SEQUENCE [LARGE SCALE GENOMIC DNA]</scope>
    <source>
        <strain evidence="3">YM2019G1</strain>
    </source>
</reference>
<dbReference type="EMBL" id="VEPZ02001641">
    <property type="protein sequence ID" value="KAE8664840.1"/>
    <property type="molecule type" value="Genomic_DNA"/>
</dbReference>
<dbReference type="GO" id="GO:0007140">
    <property type="term" value="P:male meiotic nuclear division"/>
    <property type="evidence" value="ECO:0007669"/>
    <property type="project" value="InterPro"/>
</dbReference>
<feature type="region of interest" description="Disordered" evidence="1">
    <location>
        <begin position="166"/>
        <end position="186"/>
    </location>
</feature>
<evidence type="ECO:0000313" key="4">
    <source>
        <dbReference type="Proteomes" id="UP000436088"/>
    </source>
</evidence>
<dbReference type="Proteomes" id="UP000436088">
    <property type="component" value="Unassembled WGS sequence"/>
</dbReference>
<proteinExistence type="predicted"/>
<feature type="signal peptide" evidence="2">
    <location>
        <begin position="1"/>
        <end position="20"/>
    </location>
</feature>
<keyword evidence="2" id="KW-0732">Signal</keyword>
<accession>A0A6A2X725</accession>
<evidence type="ECO:0000256" key="2">
    <source>
        <dbReference type="SAM" id="SignalP"/>
    </source>
</evidence>
<evidence type="ECO:0000313" key="3">
    <source>
        <dbReference type="EMBL" id="KAE8664840.1"/>
    </source>
</evidence>
<dbReference type="PANTHER" id="PTHR33385">
    <property type="entry name" value="PROTEIN XRI1"/>
    <property type="match status" value="1"/>
</dbReference>
<protein>
    <submittedName>
        <fullName evidence="3">Protein XRI1</fullName>
    </submittedName>
</protein>